<dbReference type="Gene3D" id="3.40.50.300">
    <property type="entry name" value="P-loop containing nucleotide triphosphate hydrolases"/>
    <property type="match status" value="2"/>
</dbReference>
<organism evidence="3 6">
    <name type="scientific">Gluconacetobacter dulcium</name>
    <dbReference type="NCBI Taxonomy" id="2729096"/>
    <lineage>
        <taxon>Bacteria</taxon>
        <taxon>Pseudomonadati</taxon>
        <taxon>Pseudomonadota</taxon>
        <taxon>Alphaproteobacteria</taxon>
        <taxon>Acetobacterales</taxon>
        <taxon>Acetobacteraceae</taxon>
        <taxon>Gluconacetobacter</taxon>
    </lineage>
</organism>
<feature type="domain" description="TrwC relaxase" evidence="2">
    <location>
        <begin position="63"/>
        <end position="355"/>
    </location>
</feature>
<proteinExistence type="predicted"/>
<protein>
    <submittedName>
        <fullName evidence="3">Relaxase domain-containing protein</fullName>
    </submittedName>
</protein>
<evidence type="ECO:0000256" key="1">
    <source>
        <dbReference type="SAM" id="MobiDB-lite"/>
    </source>
</evidence>
<sequence>MFTCTPLSDVEYYIESVDESLTDEAAVTAAGEQISAGSGDSPAASSGQKSTTGRKRGDWSGRDRAAYYLDNGTGERPGTWWTNARLEDDQPLPFVMNGTEVDSKDFRNLAMGRDPLTKRSIVQHGKNRRVGYDLQFAAPKSVSILWASGTDIQREKIERAQSQATIFALEYAHKNGLIVTRRGKNGEIKEVPAEIVVAVFQHTTSRPSDPTDTHKPKQGHSRAGDPQLHDHAVLANVCRRADGTTGTLDNFELLRHQQAMGAVYRLALAQGLERELGVTTVKVKRNFRVLGVPQVLEQKFSKRRAAIEAAASKMGIDTEIHREAAANISMATRGSKADMPTRAELRERWDKEMREEGWTRESVWESALAASAIAKDEPKDRQTAFQRALTELTSTESVIEDRRLIGTVLEHHQGRGVTVDHAIEQANAARRSGHLIELTGGVSARTSERFYATPEMIDAEREIVRIALARRGEREFVSRDIVDRAIAGRGTISDEQAALVRHALNRAGVSVVEGSAGTGKSFSLGTAAEAARDAGMRVWVTAPSHQAVSVIAKDTNTDQAQAAVLRSFLNRISDEKHGQAIRLTRNDVVILDEAGMVGTMEMRELLRETARVGAKVILAGDTRQLKPVAPGSPMRLLAETLGAQRIDEIRRQKEEWQRQASRDFASGDIEKAVRAYDDHGRIVIGEGQELRTRLIGDYLEDVRRNPAGTRMVLARTHNEVRNLNSDLRALLRQEGRIAGDDIEIEALSRGRKPVTGMVALAVGDRIIFGENIKAGQDMIRNNDVAVVRDVCRDNADGQPVVTLVFERGFEVTTRWSDLERLSQQEGDQPDTRPLRVQHAYAVTVHSAQGASVDRAYVLNAAGLDRESLYVGMTRHREDCHLYTDVTRIGLNVRDNRIRRDGVTATISDEGRLEAPDAADRGDVGDAVDREATIRQIIYEGQQSNTKGNAADFVMDRHAWASAPSAQEAVRNDIEMRRVALEHIKEAPKSAEERMETIKESWAAEKVTAPDRVAPAEKTMAAVTDGQSAKAAAEAEKAAAEARRRAEAEAARHRAEGMVRGR</sequence>
<keyword evidence="5" id="KW-1185">Reference proteome</keyword>
<feature type="region of interest" description="Disordered" evidence="1">
    <location>
        <begin position="31"/>
        <end position="58"/>
    </location>
</feature>
<feature type="region of interest" description="Disordered" evidence="1">
    <location>
        <begin position="1024"/>
        <end position="1061"/>
    </location>
</feature>
<dbReference type="InterPro" id="IPR014862">
    <property type="entry name" value="TrwC"/>
</dbReference>
<dbReference type="RefSeq" id="WP_182973761.1">
    <property type="nucleotide sequence ID" value="NZ_JABEQN010000009.1"/>
</dbReference>
<evidence type="ECO:0000313" key="5">
    <source>
        <dbReference type="Proteomes" id="UP000540490"/>
    </source>
</evidence>
<dbReference type="Proteomes" id="UP000540490">
    <property type="component" value="Unassembled WGS sequence"/>
</dbReference>
<dbReference type="InterPro" id="IPR050534">
    <property type="entry name" value="Coronavir_polyprotein_1ab"/>
</dbReference>
<dbReference type="Proteomes" id="UP000561077">
    <property type="component" value="Unassembled WGS sequence"/>
</dbReference>
<comment type="caution">
    <text evidence="3">The sequence shown here is derived from an EMBL/GenBank/DDBJ whole genome shotgun (WGS) entry which is preliminary data.</text>
</comment>
<dbReference type="NCBIfam" id="NF041492">
    <property type="entry name" value="MobF"/>
    <property type="match status" value="1"/>
</dbReference>
<dbReference type="AlphaFoldDB" id="A0A7W4IKM9"/>
<dbReference type="EMBL" id="JABEQN010000009">
    <property type="protein sequence ID" value="MBB2193794.1"/>
    <property type="molecule type" value="Genomic_DNA"/>
</dbReference>
<dbReference type="PANTHER" id="PTHR43788">
    <property type="entry name" value="DNA2/NAM7 HELICASE FAMILY MEMBER"/>
    <property type="match status" value="1"/>
</dbReference>
<evidence type="ECO:0000313" key="4">
    <source>
        <dbReference type="EMBL" id="MBB2193794.1"/>
    </source>
</evidence>
<dbReference type="InterPro" id="IPR027417">
    <property type="entry name" value="P-loop_NTPase"/>
</dbReference>
<evidence type="ECO:0000313" key="6">
    <source>
        <dbReference type="Proteomes" id="UP000561077"/>
    </source>
</evidence>
<dbReference type="Pfam" id="PF13604">
    <property type="entry name" value="AAA_30"/>
    <property type="match status" value="1"/>
</dbReference>
<reference evidence="5 6" key="1">
    <citation type="submission" date="2020-04" db="EMBL/GenBank/DDBJ databases">
        <title>Description of novel Gluconacetobacter.</title>
        <authorList>
            <person name="Sombolestani A."/>
        </authorList>
    </citation>
    <scope>NUCLEOTIDE SEQUENCE [LARGE SCALE GENOMIC DNA]</scope>
    <source>
        <strain evidence="4 5">LMG 1728</strain>
        <strain evidence="3 6">LMG 1731</strain>
    </source>
</reference>
<dbReference type="SUPFAM" id="SSF55464">
    <property type="entry name" value="Origin of replication-binding domain, RBD-like"/>
    <property type="match status" value="1"/>
</dbReference>
<name>A0A7W4IKM9_9PROT</name>
<feature type="region of interest" description="Disordered" evidence="1">
    <location>
        <begin position="201"/>
        <end position="229"/>
    </location>
</feature>
<feature type="compositionally biased region" description="Basic and acidic residues" evidence="1">
    <location>
        <begin position="1032"/>
        <end position="1061"/>
    </location>
</feature>
<evidence type="ECO:0000313" key="3">
    <source>
        <dbReference type="EMBL" id="MBB2164658.1"/>
    </source>
</evidence>
<dbReference type="CDD" id="cd18809">
    <property type="entry name" value="SF1_C_RecD"/>
    <property type="match status" value="1"/>
</dbReference>
<dbReference type="SUPFAM" id="SSF52540">
    <property type="entry name" value="P-loop containing nucleoside triphosphate hydrolases"/>
    <property type="match status" value="2"/>
</dbReference>
<dbReference type="Pfam" id="PF08751">
    <property type="entry name" value="TrwC"/>
    <property type="match status" value="1"/>
</dbReference>
<evidence type="ECO:0000259" key="2">
    <source>
        <dbReference type="Pfam" id="PF08751"/>
    </source>
</evidence>
<dbReference type="EMBL" id="JABEQO010000009">
    <property type="protein sequence ID" value="MBB2164658.1"/>
    <property type="molecule type" value="Genomic_DNA"/>
</dbReference>
<accession>A0A7W4IKM9</accession>
<gene>
    <name evidence="4" type="ORF">HLH25_09080</name>
    <name evidence="3" type="ORF">HLH26_08900</name>
</gene>
<feature type="compositionally biased region" description="Low complexity" evidence="1">
    <location>
        <begin position="35"/>
        <end position="47"/>
    </location>
</feature>